<name>A0A1I4JQD9_9FIRM</name>
<dbReference type="AlphaFoldDB" id="A0A1I4JQD9"/>
<dbReference type="Proteomes" id="UP000199520">
    <property type="component" value="Unassembled WGS sequence"/>
</dbReference>
<evidence type="ECO:0000313" key="1">
    <source>
        <dbReference type="EMBL" id="SFL68779.1"/>
    </source>
</evidence>
<accession>A0A1I4JQD9</accession>
<protein>
    <submittedName>
        <fullName evidence="1">Uncharacterized protein</fullName>
    </submittedName>
</protein>
<dbReference type="EMBL" id="FOTS01000013">
    <property type="protein sequence ID" value="SFL68779.1"/>
    <property type="molecule type" value="Genomic_DNA"/>
</dbReference>
<evidence type="ECO:0000313" key="2">
    <source>
        <dbReference type="Proteomes" id="UP000199520"/>
    </source>
</evidence>
<proteinExistence type="predicted"/>
<reference evidence="2" key="1">
    <citation type="submission" date="2016-10" db="EMBL/GenBank/DDBJ databases">
        <authorList>
            <person name="Varghese N."/>
            <person name="Submissions S."/>
        </authorList>
    </citation>
    <scope>NUCLEOTIDE SEQUENCE [LARGE SCALE GENOMIC DNA]</scope>
    <source>
        <strain evidence="2">DSM 13327</strain>
    </source>
</reference>
<gene>
    <name evidence="1" type="ORF">SAMN04490355_101392</name>
</gene>
<dbReference type="STRING" id="1123291.SAMN04490355_101392"/>
<organism evidence="1 2">
    <name type="scientific">Pelosinus propionicus DSM 13327</name>
    <dbReference type="NCBI Taxonomy" id="1123291"/>
    <lineage>
        <taxon>Bacteria</taxon>
        <taxon>Bacillati</taxon>
        <taxon>Bacillota</taxon>
        <taxon>Negativicutes</taxon>
        <taxon>Selenomonadales</taxon>
        <taxon>Sporomusaceae</taxon>
        <taxon>Pelosinus</taxon>
    </lineage>
</organism>
<sequence>MSIPIVFIHYGDSDYLQYSLLQAKRSNKNKDIILIGDESNNKYPFVKHFNVSESSSMKQFAKVYQHMNFNSHDYELFCIQRWFILRDFMISHNVEQCYYQDSDVMLYEDIEKEDVAGYDFGFCGSISAGISYINNVAALDAFCAFITSCYTQDELRRQLENMYQSIIATIPHGGICDMVFVNLYCNNTDPEKIYDLSIIRDGAVFDLNVNLIDEYEEWHGRKKIYYTNKGVLCKNLALNQFIRFKALHFQGAAKSFMRYFLEKSFEECTNPLVFDYSTCQWQEISDLYFN</sequence>
<dbReference type="RefSeq" id="WP_090935578.1">
    <property type="nucleotide sequence ID" value="NZ_FOTS01000013.1"/>
</dbReference>
<dbReference type="OrthoDB" id="7299295at2"/>
<keyword evidence="2" id="KW-1185">Reference proteome</keyword>